<evidence type="ECO:0000313" key="3">
    <source>
        <dbReference type="Proteomes" id="UP000005237"/>
    </source>
</evidence>
<dbReference type="SMART" id="SM00225">
    <property type="entry name" value="BTB"/>
    <property type="match status" value="1"/>
</dbReference>
<dbReference type="Pfam" id="PF00651">
    <property type="entry name" value="BTB"/>
    <property type="match status" value="1"/>
</dbReference>
<dbReference type="InterPro" id="IPR000210">
    <property type="entry name" value="BTB/POZ_dom"/>
</dbReference>
<organism evidence="2 3">
    <name type="scientific">Caenorhabditis japonica</name>
    <dbReference type="NCBI Taxonomy" id="281687"/>
    <lineage>
        <taxon>Eukaryota</taxon>
        <taxon>Metazoa</taxon>
        <taxon>Ecdysozoa</taxon>
        <taxon>Nematoda</taxon>
        <taxon>Chromadorea</taxon>
        <taxon>Rhabditida</taxon>
        <taxon>Rhabditina</taxon>
        <taxon>Rhabditomorpha</taxon>
        <taxon>Rhabditoidea</taxon>
        <taxon>Rhabditidae</taxon>
        <taxon>Peloderinae</taxon>
        <taxon>Caenorhabditis</taxon>
    </lineage>
</organism>
<dbReference type="SUPFAM" id="SSF54695">
    <property type="entry name" value="POZ domain"/>
    <property type="match status" value="1"/>
</dbReference>
<dbReference type="PANTHER" id="PTHR47022">
    <property type="entry name" value="BTB AND MATH DOMAIN-CONTAINING PROTEIN 36-RELATED"/>
    <property type="match status" value="1"/>
</dbReference>
<dbReference type="AlphaFoldDB" id="A0A8R1ERP8"/>
<dbReference type="EnsemblMetazoa" id="CJA39078.1">
    <property type="protein sequence ID" value="CJA39078.1"/>
    <property type="gene ID" value="WBGene00214925"/>
</dbReference>
<reference evidence="3" key="1">
    <citation type="submission" date="2010-08" db="EMBL/GenBank/DDBJ databases">
        <authorList>
            <consortium name="Caenorhabditis japonica Sequencing Consortium"/>
            <person name="Wilson R.K."/>
        </authorList>
    </citation>
    <scope>NUCLEOTIDE SEQUENCE [LARGE SCALE GENOMIC DNA]</scope>
    <source>
        <strain evidence="3">DF5081</strain>
    </source>
</reference>
<accession>A0A8R1ERP8</accession>
<evidence type="ECO:0000259" key="1">
    <source>
        <dbReference type="PROSITE" id="PS50097"/>
    </source>
</evidence>
<dbReference type="Gene3D" id="3.30.710.10">
    <property type="entry name" value="Potassium Channel Kv1.1, Chain A"/>
    <property type="match status" value="1"/>
</dbReference>
<keyword evidence="3" id="KW-1185">Reference proteome</keyword>
<name>A0A8R1ERP8_CAEJA</name>
<protein>
    <submittedName>
        <fullName evidence="2">BTB domain-containing protein</fullName>
    </submittedName>
</protein>
<evidence type="ECO:0000313" key="2">
    <source>
        <dbReference type="EnsemblMetazoa" id="CJA39078.1"/>
    </source>
</evidence>
<dbReference type="InterPro" id="IPR011333">
    <property type="entry name" value="SKP1/BTB/POZ_sf"/>
</dbReference>
<feature type="domain" description="BTB" evidence="1">
    <location>
        <begin position="20"/>
        <end position="79"/>
    </location>
</feature>
<dbReference type="PROSITE" id="PS50097">
    <property type="entry name" value="BTB"/>
    <property type="match status" value="1"/>
</dbReference>
<dbReference type="PANTHER" id="PTHR47022:SF1">
    <property type="entry name" value="BTB AND MATH DOMAIN-CONTAINING PROTEIN 36-RELATED"/>
    <property type="match status" value="1"/>
</dbReference>
<dbReference type="Proteomes" id="UP000005237">
    <property type="component" value="Unassembled WGS sequence"/>
</dbReference>
<reference evidence="2" key="2">
    <citation type="submission" date="2022-06" db="UniProtKB">
        <authorList>
            <consortium name="EnsemblMetazoa"/>
        </authorList>
    </citation>
    <scope>IDENTIFICATION</scope>
    <source>
        <strain evidence="2">DF5081</strain>
    </source>
</reference>
<sequence length="109" mass="12470">MIGVNRKRTVKFDEMDEKITDVCLIVEHKKFFVSKTFLASFSKVFHVMFFGEFVEKRAAEVVIQDVNADVFKVFLSLIYVTCDPGITGNGVIHEMAKNCAKTQKMLRLT</sequence>
<dbReference type="CDD" id="cd18186">
    <property type="entry name" value="BTB_POZ_ZBTB_KLHL-like"/>
    <property type="match status" value="1"/>
</dbReference>
<proteinExistence type="predicted"/>